<dbReference type="PANTHER" id="PTHR41786:SF1">
    <property type="entry name" value="6-HYDROXYMETHYLPTERIN DIPHOSPHOKINASE MPTE-LIKE DOMAIN-CONTAINING PROTEIN"/>
    <property type="match status" value="1"/>
</dbReference>
<organism evidence="2 3">
    <name type="scientific">Clostridium uliginosum</name>
    <dbReference type="NCBI Taxonomy" id="119641"/>
    <lineage>
        <taxon>Bacteria</taxon>
        <taxon>Bacillati</taxon>
        <taxon>Bacillota</taxon>
        <taxon>Clostridia</taxon>
        <taxon>Eubacteriales</taxon>
        <taxon>Clostridiaceae</taxon>
        <taxon>Clostridium</taxon>
    </lineage>
</organism>
<proteinExistence type="predicted"/>
<gene>
    <name evidence="2" type="ORF">SAMN05421842_101288</name>
</gene>
<keyword evidence="3" id="KW-1185">Reference proteome</keyword>
<dbReference type="Proteomes" id="UP000199263">
    <property type="component" value="Unassembled WGS sequence"/>
</dbReference>
<feature type="domain" description="6-hydroxymethylpterin diphosphokinase MptE-like" evidence="1">
    <location>
        <begin position="147"/>
        <end position="310"/>
    </location>
</feature>
<reference evidence="2 3" key="1">
    <citation type="submission" date="2016-10" db="EMBL/GenBank/DDBJ databases">
        <authorList>
            <person name="de Groot N.N."/>
        </authorList>
    </citation>
    <scope>NUCLEOTIDE SEQUENCE [LARGE SCALE GENOMIC DNA]</scope>
    <source>
        <strain evidence="2 3">DSM 12992</strain>
    </source>
</reference>
<dbReference type="PANTHER" id="PTHR41786">
    <property type="entry name" value="MOTILITY ACCESSORY FACTOR MAF"/>
    <property type="match status" value="1"/>
</dbReference>
<dbReference type="OrthoDB" id="5291305at2"/>
<evidence type="ECO:0000313" key="3">
    <source>
        <dbReference type="Proteomes" id="UP000199263"/>
    </source>
</evidence>
<protein>
    <submittedName>
        <fullName evidence="2">Uncharacterized conserved protein</fullName>
    </submittedName>
</protein>
<evidence type="ECO:0000313" key="2">
    <source>
        <dbReference type="EMBL" id="SFC22604.1"/>
    </source>
</evidence>
<dbReference type="InterPro" id="IPR002826">
    <property type="entry name" value="MptE-like"/>
</dbReference>
<sequence>MEEKVDKLLAELDDLKFDSLIFIFGIGEGEYIEELKKVTCERNKIFIIEPNKGIYKKYSKVIKDTNITLVHFTKNNSDEFERILSEEVHYRNFINLYVHDYNNYSKAYPSDYDAFINFVDDTYYRLAVFMSTSTEFKKISLENLISVINVLKESTPIDDYFMSNKGVPAIIVSAGPSLDKNIENLVKFKDKLNKFFIVAGNRTLKPLIENGIKPDLIVSIDPQEITYTMLKKYKDIDVPLMFCEQSNKKLVREYNGSKVYTTQGVLKNIEKLENIRTFFVGGSVAHSSVDTAILLGCNPIIFVGQDFAYTFGKHHSLNSSLDTDKNYNEKTAIETEDVFGNSILTDNLLLMYKKNMEFYIKSCLSEMNSKFINCSYGAKIEGTIHKELEDILKSNKFKIIKSSIGNKEPIKIDEKIVFKDIIEYIDSVLIKCEEAIISCETILQRKESFEKAVEMLGEILEIVDDFVKSPKNLYFKGYFETFLFDIKEKYFRMPAVKYNELSADIIYQSDVFKKYFSELRKMLIEVKNLYTKTIEEINTK</sequence>
<dbReference type="RefSeq" id="WP_090088084.1">
    <property type="nucleotide sequence ID" value="NZ_FOMG01000001.1"/>
</dbReference>
<evidence type="ECO:0000259" key="1">
    <source>
        <dbReference type="Pfam" id="PF01973"/>
    </source>
</evidence>
<name>A0A1I1HF66_9CLOT</name>
<dbReference type="AlphaFoldDB" id="A0A1I1HF66"/>
<accession>A0A1I1HF66</accession>
<dbReference type="EMBL" id="FOMG01000001">
    <property type="protein sequence ID" value="SFC22604.1"/>
    <property type="molecule type" value="Genomic_DNA"/>
</dbReference>
<dbReference type="Pfam" id="PF01973">
    <property type="entry name" value="MptE-like"/>
    <property type="match status" value="1"/>
</dbReference>
<dbReference type="STRING" id="119641.SAMN05421842_101288"/>